<dbReference type="PRINTS" id="PR01004">
    <property type="entry name" value="FLGFLIJ"/>
</dbReference>
<dbReference type="GO" id="GO:0015031">
    <property type="term" value="P:protein transport"/>
    <property type="evidence" value="ECO:0007669"/>
    <property type="project" value="UniProtKB-KW"/>
</dbReference>
<gene>
    <name evidence="12" type="ORF">C1S65_18725</name>
</gene>
<dbReference type="GO" id="GO:0006935">
    <property type="term" value="P:chemotaxis"/>
    <property type="evidence" value="ECO:0007669"/>
    <property type="project" value="UniProtKB-KW"/>
</dbReference>
<evidence type="ECO:0000256" key="9">
    <source>
        <dbReference type="ARBA" id="ARBA00023136"/>
    </source>
</evidence>
<proteinExistence type="inferred from homology"/>
<evidence type="ECO:0000256" key="11">
    <source>
        <dbReference type="SAM" id="Coils"/>
    </source>
</evidence>
<keyword evidence="12" id="KW-0282">Flagellum</keyword>
<keyword evidence="12" id="KW-0969">Cilium</keyword>
<dbReference type="RefSeq" id="WP_063545682.1">
    <property type="nucleotide sequence ID" value="NZ_CP011789.1"/>
</dbReference>
<evidence type="ECO:0000256" key="7">
    <source>
        <dbReference type="ARBA" id="ARBA00022795"/>
    </source>
</evidence>
<dbReference type="InterPro" id="IPR053716">
    <property type="entry name" value="Flag_assembly_chemotaxis_eff"/>
</dbReference>
<evidence type="ECO:0000256" key="1">
    <source>
        <dbReference type="ARBA" id="ARBA00004413"/>
    </source>
</evidence>
<evidence type="ECO:0000256" key="8">
    <source>
        <dbReference type="ARBA" id="ARBA00022927"/>
    </source>
</evidence>
<keyword evidence="4" id="KW-0813">Transport</keyword>
<dbReference type="PIRSF" id="PIRSF019404">
    <property type="entry name" value="FliJ"/>
    <property type="match status" value="1"/>
</dbReference>
<dbReference type="EMBL" id="CP030750">
    <property type="protein sequence ID" value="AXA26045.1"/>
    <property type="molecule type" value="Genomic_DNA"/>
</dbReference>
<evidence type="ECO:0000256" key="5">
    <source>
        <dbReference type="ARBA" id="ARBA00022475"/>
    </source>
</evidence>
<dbReference type="Proteomes" id="UP000251617">
    <property type="component" value="Chromosome"/>
</dbReference>
<dbReference type="PANTHER" id="PTHR38786">
    <property type="entry name" value="FLAGELLAR FLIJ PROTEIN"/>
    <property type="match status" value="1"/>
</dbReference>
<evidence type="ECO:0000256" key="2">
    <source>
        <dbReference type="ARBA" id="ARBA00010004"/>
    </source>
</evidence>
<feature type="coiled-coil region" evidence="11">
    <location>
        <begin position="111"/>
        <end position="138"/>
    </location>
</feature>
<organism evidence="12 13">
    <name type="scientific">Pseudomonas putida</name>
    <name type="common">Arthrobacter siderocapsulatus</name>
    <dbReference type="NCBI Taxonomy" id="303"/>
    <lineage>
        <taxon>Bacteria</taxon>
        <taxon>Pseudomonadati</taxon>
        <taxon>Pseudomonadota</taxon>
        <taxon>Gammaproteobacteria</taxon>
        <taxon>Pseudomonadales</taxon>
        <taxon>Pseudomonadaceae</taxon>
        <taxon>Pseudomonas</taxon>
    </lineage>
</organism>
<comment type="similarity">
    <text evidence="2">Belongs to the FliJ family.</text>
</comment>
<dbReference type="Pfam" id="PF02050">
    <property type="entry name" value="FliJ"/>
    <property type="match status" value="1"/>
</dbReference>
<evidence type="ECO:0000256" key="10">
    <source>
        <dbReference type="ARBA" id="ARBA00023225"/>
    </source>
</evidence>
<keyword evidence="5" id="KW-1003">Cell membrane</keyword>
<dbReference type="GO" id="GO:0005886">
    <property type="term" value="C:plasma membrane"/>
    <property type="evidence" value="ECO:0007669"/>
    <property type="project" value="UniProtKB-SubCell"/>
</dbReference>
<dbReference type="GO" id="GO:0044781">
    <property type="term" value="P:bacterial-type flagellum organization"/>
    <property type="evidence" value="ECO:0007669"/>
    <property type="project" value="UniProtKB-KW"/>
</dbReference>
<evidence type="ECO:0000256" key="6">
    <source>
        <dbReference type="ARBA" id="ARBA00022500"/>
    </source>
</evidence>
<protein>
    <recommendedName>
        <fullName evidence="3">Flagellar FliJ protein</fullName>
    </recommendedName>
</protein>
<dbReference type="InterPro" id="IPR052570">
    <property type="entry name" value="FliJ"/>
</dbReference>
<evidence type="ECO:0000313" key="12">
    <source>
        <dbReference type="EMBL" id="AXA26045.1"/>
    </source>
</evidence>
<keyword evidence="10" id="KW-1006">Bacterial flagellum protein export</keyword>
<accession>A0AAD0PFN0</accession>
<dbReference type="GO" id="GO:0009288">
    <property type="term" value="C:bacterial-type flagellum"/>
    <property type="evidence" value="ECO:0007669"/>
    <property type="project" value="InterPro"/>
</dbReference>
<keyword evidence="6" id="KW-0145">Chemotaxis</keyword>
<keyword evidence="12" id="KW-0966">Cell projection</keyword>
<dbReference type="PANTHER" id="PTHR38786:SF1">
    <property type="entry name" value="FLAGELLAR FLIJ PROTEIN"/>
    <property type="match status" value="1"/>
</dbReference>
<keyword evidence="8" id="KW-0653">Protein transport</keyword>
<sequence length="152" mass="17867">MALPSRAARLSPVVEMAEEAERKAVQRMGHFQQLVAQAQAKLAELERFREDYQLQWINRGSQGVGGSWLVNYQRFLGQLETAMTQQRQSLTWHQNNLKNARDAWQQAYARVEGLRKLVQRYLDEARRAEDKREQKLLDELSQRLPRQHHFPG</sequence>
<dbReference type="InterPro" id="IPR012823">
    <property type="entry name" value="Flagell_FliJ"/>
</dbReference>
<dbReference type="Gene3D" id="1.10.287.1700">
    <property type="match status" value="1"/>
</dbReference>
<dbReference type="GO" id="GO:0071973">
    <property type="term" value="P:bacterial-type flagellum-dependent cell motility"/>
    <property type="evidence" value="ECO:0007669"/>
    <property type="project" value="InterPro"/>
</dbReference>
<keyword evidence="7" id="KW-1005">Bacterial flagellum biogenesis</keyword>
<name>A0AAD0PFN0_PSEPU</name>
<evidence type="ECO:0000256" key="3">
    <source>
        <dbReference type="ARBA" id="ARBA00020392"/>
    </source>
</evidence>
<comment type="subcellular location">
    <subcellularLocation>
        <location evidence="1">Cell membrane</location>
        <topology evidence="1">Peripheral membrane protein</topology>
        <orientation evidence="1">Cytoplasmic side</orientation>
    </subcellularLocation>
</comment>
<keyword evidence="11" id="KW-0175">Coiled coil</keyword>
<dbReference type="GO" id="GO:0003774">
    <property type="term" value="F:cytoskeletal motor activity"/>
    <property type="evidence" value="ECO:0007669"/>
    <property type="project" value="InterPro"/>
</dbReference>
<dbReference type="InterPro" id="IPR018006">
    <property type="entry name" value="Flag_FliJ_proteobac"/>
</dbReference>
<keyword evidence="9" id="KW-0472">Membrane</keyword>
<reference evidence="12 13" key="1">
    <citation type="submission" date="2018-06" db="EMBL/GenBank/DDBJ databases">
        <title>The genome of Pseudomonas putida NX-1, a lignin degrader.</title>
        <authorList>
            <person name="Xu Z."/>
        </authorList>
    </citation>
    <scope>NUCLEOTIDE SEQUENCE [LARGE SCALE GENOMIC DNA]</scope>
    <source>
        <strain evidence="12 13">NX-1</strain>
    </source>
</reference>
<evidence type="ECO:0000256" key="4">
    <source>
        <dbReference type="ARBA" id="ARBA00022448"/>
    </source>
</evidence>
<dbReference type="AlphaFoldDB" id="A0AAD0PFN0"/>
<dbReference type="NCBIfam" id="TIGR02473">
    <property type="entry name" value="flagell_FliJ"/>
    <property type="match status" value="1"/>
</dbReference>
<evidence type="ECO:0000313" key="13">
    <source>
        <dbReference type="Proteomes" id="UP000251617"/>
    </source>
</evidence>